<organism evidence="1 2">
    <name type="scientific">Racocetra persica</name>
    <dbReference type="NCBI Taxonomy" id="160502"/>
    <lineage>
        <taxon>Eukaryota</taxon>
        <taxon>Fungi</taxon>
        <taxon>Fungi incertae sedis</taxon>
        <taxon>Mucoromycota</taxon>
        <taxon>Glomeromycotina</taxon>
        <taxon>Glomeromycetes</taxon>
        <taxon>Diversisporales</taxon>
        <taxon>Gigasporaceae</taxon>
        <taxon>Racocetra</taxon>
    </lineage>
</organism>
<dbReference type="Proteomes" id="UP000789920">
    <property type="component" value="Unassembled WGS sequence"/>
</dbReference>
<protein>
    <submittedName>
        <fullName evidence="1">21078_t:CDS:1</fullName>
    </submittedName>
</protein>
<feature type="non-terminal residue" evidence="1">
    <location>
        <position position="185"/>
    </location>
</feature>
<proteinExistence type="predicted"/>
<reference evidence="1" key="1">
    <citation type="submission" date="2021-06" db="EMBL/GenBank/DDBJ databases">
        <authorList>
            <person name="Kallberg Y."/>
            <person name="Tangrot J."/>
            <person name="Rosling A."/>
        </authorList>
    </citation>
    <scope>NUCLEOTIDE SEQUENCE</scope>
    <source>
        <strain evidence="1">MA461A</strain>
    </source>
</reference>
<evidence type="ECO:0000313" key="1">
    <source>
        <dbReference type="EMBL" id="CAG8831205.1"/>
    </source>
</evidence>
<keyword evidence="2" id="KW-1185">Reference proteome</keyword>
<dbReference type="EMBL" id="CAJVQC010100913">
    <property type="protein sequence ID" value="CAG8831205.1"/>
    <property type="molecule type" value="Genomic_DNA"/>
</dbReference>
<sequence length="185" mass="20670">MSATYDYFWELASLDSSIRKKAAGELINHLYEKFDNTKANIDSANDFNNFSKVTEISEKLFGPEVAYSLIRLTRGLASPRAGARHGFALALTELLANLDRITFKIVITFIDEACPISASKDQEGSDIIFGRVFGYMAIIRSGILWRVNSSENDYLETVNGLLTCAKCKSYVKEACYRIIISTVPQ</sequence>
<name>A0ACA9S945_9GLOM</name>
<gene>
    <name evidence="1" type="ORF">RPERSI_LOCUS28063</name>
</gene>
<comment type="caution">
    <text evidence="1">The sequence shown here is derived from an EMBL/GenBank/DDBJ whole genome shotgun (WGS) entry which is preliminary data.</text>
</comment>
<accession>A0ACA9S945</accession>
<evidence type="ECO:0000313" key="2">
    <source>
        <dbReference type="Proteomes" id="UP000789920"/>
    </source>
</evidence>